<organism evidence="2 3">
    <name type="scientific">Latilactobacillus graminis DSM 20719</name>
    <dbReference type="NCBI Taxonomy" id="1423752"/>
    <lineage>
        <taxon>Bacteria</taxon>
        <taxon>Bacillati</taxon>
        <taxon>Bacillota</taxon>
        <taxon>Bacilli</taxon>
        <taxon>Lactobacillales</taxon>
        <taxon>Lactobacillaceae</taxon>
        <taxon>Latilactobacillus</taxon>
    </lineage>
</organism>
<keyword evidence="1" id="KW-1133">Transmembrane helix</keyword>
<evidence type="ECO:0000313" key="3">
    <source>
        <dbReference type="Proteomes" id="UP000050823"/>
    </source>
</evidence>
<proteinExistence type="predicted"/>
<sequence>MTAISQPLMKYPLLILYHKNTPIIKVFTLMIGVISSPFLYRLLIVLGHNFPSKFIH</sequence>
<dbReference type="Proteomes" id="UP000050823">
    <property type="component" value="Unassembled WGS sequence"/>
</dbReference>
<reference evidence="2 3" key="1">
    <citation type="journal article" date="2015" name="Genome Announc.">
        <title>Expanding the biotechnology potential of lactobacilli through comparative genomics of 213 strains and associated genera.</title>
        <authorList>
            <person name="Sun Z."/>
            <person name="Harris H.M."/>
            <person name="McCann A."/>
            <person name="Guo C."/>
            <person name="Argimon S."/>
            <person name="Zhang W."/>
            <person name="Yang X."/>
            <person name="Jeffery I.B."/>
            <person name="Cooney J.C."/>
            <person name="Kagawa T.F."/>
            <person name="Liu W."/>
            <person name="Song Y."/>
            <person name="Salvetti E."/>
            <person name="Wrobel A."/>
            <person name="Rasinkangas P."/>
            <person name="Parkhill J."/>
            <person name="Rea M.C."/>
            <person name="O'Sullivan O."/>
            <person name="Ritari J."/>
            <person name="Douillard F.P."/>
            <person name="Paul Ross R."/>
            <person name="Yang R."/>
            <person name="Briner A.E."/>
            <person name="Felis G.E."/>
            <person name="de Vos W.M."/>
            <person name="Barrangou R."/>
            <person name="Klaenhammer T.R."/>
            <person name="Caufield P.W."/>
            <person name="Cui Y."/>
            <person name="Zhang H."/>
            <person name="O'Toole P.W."/>
        </authorList>
    </citation>
    <scope>NUCLEOTIDE SEQUENCE [LARGE SCALE GENOMIC DNA]</scope>
    <source>
        <strain evidence="2 3">DSM 20719</strain>
    </source>
</reference>
<keyword evidence="1" id="KW-0472">Membrane</keyword>
<protein>
    <submittedName>
        <fullName evidence="2">Uncharacterized protein</fullName>
    </submittedName>
</protein>
<feature type="transmembrane region" description="Helical" evidence="1">
    <location>
        <begin position="23"/>
        <end position="43"/>
    </location>
</feature>
<evidence type="ECO:0000256" key="1">
    <source>
        <dbReference type="SAM" id="Phobius"/>
    </source>
</evidence>
<gene>
    <name evidence="2" type="ORF">FC90_GL000214</name>
</gene>
<name>A0AA89I2H3_9LACO</name>
<accession>A0AA89I2H3</accession>
<keyword evidence="1" id="KW-0812">Transmembrane</keyword>
<dbReference type="AlphaFoldDB" id="A0AA89I2H3"/>
<comment type="caution">
    <text evidence="2">The sequence shown here is derived from an EMBL/GenBank/DDBJ whole genome shotgun (WGS) entry which is preliminary data.</text>
</comment>
<evidence type="ECO:0000313" key="2">
    <source>
        <dbReference type="EMBL" id="KRM24509.1"/>
    </source>
</evidence>
<dbReference type="EMBL" id="AYZB01000001">
    <property type="protein sequence ID" value="KRM24509.1"/>
    <property type="molecule type" value="Genomic_DNA"/>
</dbReference>